<keyword evidence="3" id="KW-0472">Membrane</keyword>
<dbReference type="Pfam" id="PF11807">
    <property type="entry name" value="UstYa"/>
    <property type="match status" value="1"/>
</dbReference>
<evidence type="ECO:0000256" key="3">
    <source>
        <dbReference type="SAM" id="Phobius"/>
    </source>
</evidence>
<keyword evidence="3" id="KW-0812">Transmembrane</keyword>
<dbReference type="InterPro" id="IPR021765">
    <property type="entry name" value="UstYa-like"/>
</dbReference>
<evidence type="ECO:0008006" key="6">
    <source>
        <dbReference type="Google" id="ProtNLM"/>
    </source>
</evidence>
<dbReference type="EMBL" id="HG793136">
    <property type="protein sequence ID" value="CRL19431.1"/>
    <property type="molecule type" value="Genomic_DNA"/>
</dbReference>
<evidence type="ECO:0000256" key="1">
    <source>
        <dbReference type="ARBA" id="ARBA00035112"/>
    </source>
</evidence>
<dbReference type="Proteomes" id="UP000053732">
    <property type="component" value="Unassembled WGS sequence"/>
</dbReference>
<proteinExistence type="inferred from homology"/>
<feature type="transmembrane region" description="Helical" evidence="3">
    <location>
        <begin position="48"/>
        <end position="68"/>
    </location>
</feature>
<dbReference type="STRING" id="1429867.A0A0G4NZD5"/>
<dbReference type="PANTHER" id="PTHR33365:SF13">
    <property type="entry name" value="TAT PATHWAY SIGNAL SEQUENCE"/>
    <property type="match status" value="1"/>
</dbReference>
<dbReference type="GO" id="GO:0043386">
    <property type="term" value="P:mycotoxin biosynthetic process"/>
    <property type="evidence" value="ECO:0007669"/>
    <property type="project" value="InterPro"/>
</dbReference>
<evidence type="ECO:0000313" key="4">
    <source>
        <dbReference type="EMBL" id="CRL19431.1"/>
    </source>
</evidence>
<comment type="similarity">
    <text evidence="1">Belongs to the ustYa family.</text>
</comment>
<protein>
    <recommendedName>
        <fullName evidence="6">Tat pathway signal sequence</fullName>
    </recommendedName>
</protein>
<accession>A0A0G4NZD5</accession>
<dbReference type="AlphaFoldDB" id="A0A0G4NZD5"/>
<dbReference type="PANTHER" id="PTHR33365">
    <property type="entry name" value="YALI0B05434P"/>
    <property type="match status" value="1"/>
</dbReference>
<reference evidence="4 5" key="1">
    <citation type="journal article" date="2014" name="Nat. Commun.">
        <title>Multiple recent horizontal transfers of a large genomic region in cheese making fungi.</title>
        <authorList>
            <person name="Cheeseman K."/>
            <person name="Ropars J."/>
            <person name="Renault P."/>
            <person name="Dupont J."/>
            <person name="Gouzy J."/>
            <person name="Branca A."/>
            <person name="Abraham A.L."/>
            <person name="Ceppi M."/>
            <person name="Conseiller E."/>
            <person name="Debuchy R."/>
            <person name="Malagnac F."/>
            <person name="Goarin A."/>
            <person name="Silar P."/>
            <person name="Lacoste S."/>
            <person name="Sallet E."/>
            <person name="Bensimon A."/>
            <person name="Giraud T."/>
            <person name="Brygoo Y."/>
        </authorList>
    </citation>
    <scope>NUCLEOTIDE SEQUENCE [LARGE SCALE GENOMIC DNA]</scope>
    <source>
        <strain evidence="5">FM 013</strain>
    </source>
</reference>
<evidence type="ECO:0000313" key="5">
    <source>
        <dbReference type="Proteomes" id="UP000053732"/>
    </source>
</evidence>
<organism evidence="4 5">
    <name type="scientific">Penicillium camemberti (strain FM 013)</name>
    <dbReference type="NCBI Taxonomy" id="1429867"/>
    <lineage>
        <taxon>Eukaryota</taxon>
        <taxon>Fungi</taxon>
        <taxon>Dikarya</taxon>
        <taxon>Ascomycota</taxon>
        <taxon>Pezizomycotina</taxon>
        <taxon>Eurotiomycetes</taxon>
        <taxon>Eurotiomycetidae</taxon>
        <taxon>Eurotiales</taxon>
        <taxon>Aspergillaceae</taxon>
        <taxon>Penicillium</taxon>
    </lineage>
</organism>
<gene>
    <name evidence="4" type="ORF">PCAMFM013_S003g000222</name>
</gene>
<feature type="region of interest" description="Disordered" evidence="2">
    <location>
        <begin position="278"/>
        <end position="303"/>
    </location>
</feature>
<evidence type="ECO:0000256" key="2">
    <source>
        <dbReference type="SAM" id="MobiDB-lite"/>
    </source>
</evidence>
<keyword evidence="5" id="KW-1185">Reference proteome</keyword>
<name>A0A0G4NZD5_PENC3</name>
<sequence length="303" mass="34480">MDCMFSKYSHGEDSRRESGERLLAEEEGTLWSGNETSAPVSTSFASCLLQLSALVLVFLLGTLFGFHWRGDLDGLCSRHVSHYSTVMKEVGIQYSLQEFNGSLLKENVFRQDAGPDVDAAWESLGVNYRSVRIPLEDAEQSGLAADQVKINAKYGGGFPANVEGLHHLHCLVCVLYPKPMLRMKYTNTDKNLLRQSLYYNYDYYHTRGEGPFTNNDYILRRHVSHCLDILRQELMCTVDSGVLGQVWIYPENPEPYVDFNTQHRCKNFDAVRSWAEENQLPQDPPSDFLQAPSEGDRIYSQMP</sequence>
<keyword evidence="3" id="KW-1133">Transmembrane helix</keyword>